<dbReference type="STRING" id="397948.Cmaq_0584"/>
<dbReference type="PANTHER" id="PTHR33279:SF18">
    <property type="entry name" value="SULFUR CARRIER PROTEIN MJ0990-RELATED"/>
    <property type="match status" value="1"/>
</dbReference>
<evidence type="ECO:0000259" key="1">
    <source>
        <dbReference type="PROSITE" id="PS01148"/>
    </source>
</evidence>
<dbReference type="InterPro" id="IPR001455">
    <property type="entry name" value="TusA-like"/>
</dbReference>
<keyword evidence="3" id="KW-1185">Reference proteome</keyword>
<dbReference type="HOGENOM" id="CLU_165255_0_0_2"/>
<dbReference type="eggNOG" id="arCOG02062">
    <property type="taxonomic scope" value="Archaea"/>
</dbReference>
<evidence type="ECO:0000313" key="3">
    <source>
        <dbReference type="Proteomes" id="UP000001137"/>
    </source>
</evidence>
<proteinExistence type="predicted"/>
<dbReference type="AlphaFoldDB" id="A8MCB9"/>
<dbReference type="CDD" id="cd00291">
    <property type="entry name" value="SirA_YedF_YeeD"/>
    <property type="match status" value="1"/>
</dbReference>
<dbReference type="InterPro" id="IPR036868">
    <property type="entry name" value="TusA-like_sf"/>
</dbReference>
<accession>A8MCB9</accession>
<organism evidence="2 3">
    <name type="scientific">Caldivirga maquilingensis (strain ATCC 700844 / DSM 13496 / JCM 10307 / IC-167)</name>
    <dbReference type="NCBI Taxonomy" id="397948"/>
    <lineage>
        <taxon>Archaea</taxon>
        <taxon>Thermoproteota</taxon>
        <taxon>Thermoprotei</taxon>
        <taxon>Thermoproteales</taxon>
        <taxon>Thermoproteaceae</taxon>
        <taxon>Caldivirga</taxon>
    </lineage>
</organism>
<dbReference type="EMBL" id="CP000852">
    <property type="protein sequence ID" value="ABW01425.1"/>
    <property type="molecule type" value="Genomic_DNA"/>
</dbReference>
<dbReference type="Proteomes" id="UP000001137">
    <property type="component" value="Chromosome"/>
</dbReference>
<gene>
    <name evidence="2" type="ordered locus">Cmaq_0584</name>
</gene>
<name>A8MCB9_CALMQ</name>
<evidence type="ECO:0000313" key="2">
    <source>
        <dbReference type="EMBL" id="ABW01425.1"/>
    </source>
</evidence>
<dbReference type="PANTHER" id="PTHR33279">
    <property type="entry name" value="SULFUR CARRIER PROTEIN YEDF-RELATED"/>
    <property type="match status" value="1"/>
</dbReference>
<dbReference type="PROSITE" id="PS01148">
    <property type="entry name" value="UPF0033"/>
    <property type="match status" value="1"/>
</dbReference>
<protein>
    <submittedName>
        <fullName evidence="2">SirA family protein</fullName>
    </submittedName>
</protein>
<dbReference type="Gene3D" id="3.30.110.40">
    <property type="entry name" value="TusA-like domain"/>
    <property type="match status" value="1"/>
</dbReference>
<reference evidence="2 3" key="1">
    <citation type="submission" date="2007-10" db="EMBL/GenBank/DDBJ databases">
        <title>Complete sequence of Caldivirga maquilingensis IC-167.</title>
        <authorList>
            <consortium name="US DOE Joint Genome Institute"/>
            <person name="Copeland A."/>
            <person name="Lucas S."/>
            <person name="Lapidus A."/>
            <person name="Barry K."/>
            <person name="Glavina del Rio T."/>
            <person name="Dalin E."/>
            <person name="Tice H."/>
            <person name="Pitluck S."/>
            <person name="Saunders E."/>
            <person name="Brettin T."/>
            <person name="Bruce D."/>
            <person name="Detter J.C."/>
            <person name="Han C."/>
            <person name="Schmutz J."/>
            <person name="Larimer F."/>
            <person name="Land M."/>
            <person name="Hauser L."/>
            <person name="Kyrpides N."/>
            <person name="Ivanova N."/>
            <person name="Biddle J.F."/>
            <person name="Zhang Z."/>
            <person name="Fitz-Gibbon S.T."/>
            <person name="Lowe T.M."/>
            <person name="Saltikov C."/>
            <person name="House C.H."/>
            <person name="Richardson P."/>
        </authorList>
    </citation>
    <scope>NUCLEOTIDE SEQUENCE [LARGE SCALE GENOMIC DNA]</scope>
    <source>
        <strain evidence="3">ATCC 700844 / DSM 13496 / JCM 10307 / IC-167</strain>
    </source>
</reference>
<sequence>MVMVELRRSSSGRYELDLRGYACPYPVLFTRKYFTQLSRGDEVEILIDNPLSCETVPAAVEELNGEVISIEPIGNGTYRIVARKQ</sequence>
<feature type="domain" description="UPF0033" evidence="1">
    <location>
        <begin position="16"/>
        <end position="40"/>
    </location>
</feature>
<dbReference type="SUPFAM" id="SSF64307">
    <property type="entry name" value="SirA-like"/>
    <property type="match status" value="1"/>
</dbReference>
<dbReference type="Pfam" id="PF01206">
    <property type="entry name" value="TusA"/>
    <property type="match status" value="1"/>
</dbReference>
<dbReference type="KEGG" id="cma:Cmaq_0584"/>